<dbReference type="GO" id="GO:0003824">
    <property type="term" value="F:catalytic activity"/>
    <property type="evidence" value="ECO:0007669"/>
    <property type="project" value="UniProtKB-ARBA"/>
</dbReference>
<evidence type="ECO:0000259" key="9">
    <source>
        <dbReference type="PROSITE" id="PS50839"/>
    </source>
</evidence>
<dbReference type="NCBIfam" id="TIGR00229">
    <property type="entry name" value="sensory_box"/>
    <property type="match status" value="3"/>
</dbReference>
<feature type="domain" description="CHASE" evidence="9">
    <location>
        <begin position="126"/>
        <end position="249"/>
    </location>
</feature>
<keyword evidence="2 6" id="KW-0812">Transmembrane</keyword>
<dbReference type="Pfam" id="PF03924">
    <property type="entry name" value="CHASE"/>
    <property type="match status" value="1"/>
</dbReference>
<dbReference type="SMART" id="SM00086">
    <property type="entry name" value="PAC"/>
    <property type="match status" value="2"/>
</dbReference>
<dbReference type="SUPFAM" id="SSF55073">
    <property type="entry name" value="Nucleotide cyclase"/>
    <property type="match status" value="1"/>
</dbReference>
<evidence type="ECO:0000313" key="12">
    <source>
        <dbReference type="Proteomes" id="UP000295765"/>
    </source>
</evidence>
<dbReference type="OrthoDB" id="8573350at2"/>
<dbReference type="Pfam" id="PF00990">
    <property type="entry name" value="GGDEF"/>
    <property type="match status" value="1"/>
</dbReference>
<keyword evidence="3 6" id="KW-1133">Transmembrane helix</keyword>
<keyword evidence="12" id="KW-1185">Reference proteome</keyword>
<dbReference type="PROSITE" id="PS50839">
    <property type="entry name" value="CHASE"/>
    <property type="match status" value="1"/>
</dbReference>
<feature type="domain" description="GGDEF" evidence="10">
    <location>
        <begin position="740"/>
        <end position="874"/>
    </location>
</feature>
<evidence type="ECO:0000256" key="4">
    <source>
        <dbReference type="ARBA" id="ARBA00023136"/>
    </source>
</evidence>
<comment type="subcellular location">
    <subcellularLocation>
        <location evidence="1">Membrane</location>
    </subcellularLocation>
</comment>
<dbReference type="PANTHER" id="PTHR44757:SF2">
    <property type="entry name" value="BIOFILM ARCHITECTURE MAINTENANCE PROTEIN MBAA"/>
    <property type="match status" value="1"/>
</dbReference>
<dbReference type="AlphaFoldDB" id="A0A4R2LFZ0"/>
<dbReference type="InterPro" id="IPR001610">
    <property type="entry name" value="PAC"/>
</dbReference>
<dbReference type="SUPFAM" id="SSF55785">
    <property type="entry name" value="PYP-like sensor domain (PAS domain)"/>
    <property type="match status" value="3"/>
</dbReference>
<dbReference type="CDD" id="cd00130">
    <property type="entry name" value="PAS"/>
    <property type="match status" value="3"/>
</dbReference>
<gene>
    <name evidence="11" type="ORF">EV699_101138</name>
</gene>
<dbReference type="Gene3D" id="3.30.70.270">
    <property type="match status" value="1"/>
</dbReference>
<feature type="transmembrane region" description="Helical" evidence="6">
    <location>
        <begin position="307"/>
        <end position="328"/>
    </location>
</feature>
<feature type="region of interest" description="Disordered" evidence="5">
    <location>
        <begin position="1"/>
        <end position="21"/>
    </location>
</feature>
<evidence type="ECO:0000256" key="5">
    <source>
        <dbReference type="SAM" id="MobiDB-lite"/>
    </source>
</evidence>
<dbReference type="InterPro" id="IPR013655">
    <property type="entry name" value="PAS_fold_3"/>
</dbReference>
<dbReference type="Pfam" id="PF08447">
    <property type="entry name" value="PAS_3"/>
    <property type="match status" value="1"/>
</dbReference>
<dbReference type="PROSITE" id="PS50112">
    <property type="entry name" value="PAS"/>
    <property type="match status" value="3"/>
</dbReference>
<dbReference type="SMART" id="SM00091">
    <property type="entry name" value="PAS"/>
    <property type="match status" value="3"/>
</dbReference>
<dbReference type="InterPro" id="IPR043128">
    <property type="entry name" value="Rev_trsase/Diguanyl_cyclase"/>
</dbReference>
<dbReference type="InterPro" id="IPR000160">
    <property type="entry name" value="GGDEF_dom"/>
</dbReference>
<dbReference type="InterPro" id="IPR006189">
    <property type="entry name" value="CHASE_dom"/>
</dbReference>
<keyword evidence="4 6" id="KW-0472">Membrane</keyword>
<feature type="domain" description="PAC" evidence="8">
    <location>
        <begin position="423"/>
        <end position="475"/>
    </location>
</feature>
<organism evidence="11 12">
    <name type="scientific">Plasticicumulans lactativorans</name>
    <dbReference type="NCBI Taxonomy" id="1133106"/>
    <lineage>
        <taxon>Bacteria</taxon>
        <taxon>Pseudomonadati</taxon>
        <taxon>Pseudomonadota</taxon>
        <taxon>Gammaproteobacteria</taxon>
        <taxon>Candidatus Competibacteraceae</taxon>
        <taxon>Plasticicumulans</taxon>
    </lineage>
</organism>
<evidence type="ECO:0000256" key="1">
    <source>
        <dbReference type="ARBA" id="ARBA00004370"/>
    </source>
</evidence>
<dbReference type="GO" id="GO:0006355">
    <property type="term" value="P:regulation of DNA-templated transcription"/>
    <property type="evidence" value="ECO:0007669"/>
    <property type="project" value="InterPro"/>
</dbReference>
<feature type="transmembrane region" description="Helical" evidence="6">
    <location>
        <begin position="29"/>
        <end position="50"/>
    </location>
</feature>
<dbReference type="PROSITE" id="PS50887">
    <property type="entry name" value="GGDEF"/>
    <property type="match status" value="1"/>
</dbReference>
<feature type="domain" description="PAS" evidence="7">
    <location>
        <begin position="476"/>
        <end position="524"/>
    </location>
</feature>
<name>A0A4R2LFZ0_9GAMM</name>
<protein>
    <submittedName>
        <fullName evidence="11">PAS domain S-box-containing protein/diguanylate cyclase (GGDEF)-like protein</fullName>
    </submittedName>
</protein>
<dbReference type="EMBL" id="SLWY01000001">
    <property type="protein sequence ID" value="TCO83754.1"/>
    <property type="molecule type" value="Genomic_DNA"/>
</dbReference>
<dbReference type="PROSITE" id="PS50113">
    <property type="entry name" value="PAC"/>
    <property type="match status" value="1"/>
</dbReference>
<dbReference type="InterPro" id="IPR052155">
    <property type="entry name" value="Biofilm_reg_signaling"/>
</dbReference>
<evidence type="ECO:0000313" key="11">
    <source>
        <dbReference type="EMBL" id="TCO83754.1"/>
    </source>
</evidence>
<dbReference type="Gene3D" id="3.30.450.350">
    <property type="entry name" value="CHASE domain"/>
    <property type="match status" value="1"/>
</dbReference>
<evidence type="ECO:0000259" key="8">
    <source>
        <dbReference type="PROSITE" id="PS50113"/>
    </source>
</evidence>
<dbReference type="Pfam" id="PF00989">
    <property type="entry name" value="PAS"/>
    <property type="match status" value="1"/>
</dbReference>
<evidence type="ECO:0000259" key="10">
    <source>
        <dbReference type="PROSITE" id="PS50887"/>
    </source>
</evidence>
<feature type="compositionally biased region" description="Low complexity" evidence="5">
    <location>
        <begin position="1"/>
        <end position="13"/>
    </location>
</feature>
<evidence type="ECO:0000256" key="3">
    <source>
        <dbReference type="ARBA" id="ARBA00022989"/>
    </source>
</evidence>
<dbReference type="GO" id="GO:0016020">
    <property type="term" value="C:membrane"/>
    <property type="evidence" value="ECO:0007669"/>
    <property type="project" value="UniProtKB-SubCell"/>
</dbReference>
<dbReference type="InterPro" id="IPR000014">
    <property type="entry name" value="PAS"/>
</dbReference>
<dbReference type="SMART" id="SM00267">
    <property type="entry name" value="GGDEF"/>
    <property type="match status" value="1"/>
</dbReference>
<evidence type="ECO:0000256" key="2">
    <source>
        <dbReference type="ARBA" id="ARBA00022692"/>
    </source>
</evidence>
<comment type="caution">
    <text evidence="11">The sequence shown here is derived from an EMBL/GenBank/DDBJ whole genome shotgun (WGS) entry which is preliminary data.</text>
</comment>
<dbReference type="Proteomes" id="UP000295765">
    <property type="component" value="Unassembled WGS sequence"/>
</dbReference>
<reference evidence="11 12" key="1">
    <citation type="submission" date="2019-03" db="EMBL/GenBank/DDBJ databases">
        <title>Genomic Encyclopedia of Type Strains, Phase IV (KMG-IV): sequencing the most valuable type-strain genomes for metagenomic binning, comparative biology and taxonomic classification.</title>
        <authorList>
            <person name="Goeker M."/>
        </authorList>
    </citation>
    <scope>NUCLEOTIDE SEQUENCE [LARGE SCALE GENOMIC DNA]</scope>
    <source>
        <strain evidence="11 12">DSM 25287</strain>
    </source>
</reference>
<dbReference type="InterPro" id="IPR029787">
    <property type="entry name" value="Nucleotide_cyclase"/>
</dbReference>
<feature type="domain" description="PAS" evidence="7">
    <location>
        <begin position="348"/>
        <end position="421"/>
    </location>
</feature>
<proteinExistence type="predicted"/>
<evidence type="ECO:0000256" key="6">
    <source>
        <dbReference type="SAM" id="Phobius"/>
    </source>
</evidence>
<dbReference type="Gene3D" id="3.30.450.20">
    <property type="entry name" value="PAS domain"/>
    <property type="match status" value="3"/>
</dbReference>
<dbReference type="SMART" id="SM01079">
    <property type="entry name" value="CHASE"/>
    <property type="match status" value="1"/>
</dbReference>
<dbReference type="RefSeq" id="WP_132538022.1">
    <property type="nucleotide sequence ID" value="NZ_SLWY01000001.1"/>
</dbReference>
<dbReference type="InterPro" id="IPR013656">
    <property type="entry name" value="PAS_4"/>
</dbReference>
<sequence>MPNTPRGNARTAPAPNPPPSRLRGVQMPALLALVVGVLLSAAVCAWLLALEQERAQTQFERAARDRFLSLALELEQSLNALQGLSAYMRATPNVGDEAFAAVARPLLALSPALQSLVWAPRAEGAERFPVLRVYPADGAPFAAGSDPAANPAVAAAIRTARDTARVVLSEAVAGPNDTQARVPVAVMPVYRNLAAFAEEKRRAGEFAGVALATLDPRRLVEAAQARLDPAKVELRLFDLSAPKGRQLLYHPLVENLGAPLAGYLAEPDNLGGIERLSQQLELGQRRWLLVATPVAGQFLAQSGWRPWWGLAIGLALTLALAFYLHGVVGRSAQVEAMVARRGAELAESERRLRQIVEPSPDVHWVCTVDGALLLYVSPAFERVWGYAVEAAFARPSLRRESIYPDDREPLRRAFRAVAQTGGYELEYRIVRADGEVRWIRERAHAVRGPGDEVYRIAGVAEDISQRRAADVGLVDSEARLRALVEAAGDGIITVDEAGAIESFNATAERQFGLLAAEVLGRPLVERIPGFDPHRAPEHGRQWEGVRGSGQRFPVVVSVGDMEGRSGRCYVCIVHDLTALQQAAAAGLRERDRAQAIVVSLEAAVVTTDPYGRVDYLSPRAAELIGRDAAEALGRTLPEVVPLRDLRTGRELEDLTVRAGGRSGGCVLVRSDGATVPVSYTLTPVRVPGTLIGGVVLTLREGAAAEADGATDGAVAAAVLDRPGFVARLERALGDSRLDGRVHTLIYLKLRQLGVVAATDGAEAVERVLAELGERLRAALPAGGALGRVGSDEFAVLCEGRALAAAELLLPVLRHAVEEHRVTVQGHHRLSLKADLGAIALDRDCGGALEALAAADLACHRARAARGKVSDAATG</sequence>
<dbReference type="InterPro" id="IPR042240">
    <property type="entry name" value="CHASE_sf"/>
</dbReference>
<feature type="domain" description="PAS" evidence="7">
    <location>
        <begin position="589"/>
        <end position="659"/>
    </location>
</feature>
<dbReference type="InterPro" id="IPR013767">
    <property type="entry name" value="PAS_fold"/>
</dbReference>
<dbReference type="Pfam" id="PF08448">
    <property type="entry name" value="PAS_4"/>
    <property type="match status" value="1"/>
</dbReference>
<dbReference type="InterPro" id="IPR035965">
    <property type="entry name" value="PAS-like_dom_sf"/>
</dbReference>
<accession>A0A4R2LFZ0</accession>
<evidence type="ECO:0000259" key="7">
    <source>
        <dbReference type="PROSITE" id="PS50112"/>
    </source>
</evidence>
<dbReference type="InterPro" id="IPR000700">
    <property type="entry name" value="PAS-assoc_C"/>
</dbReference>
<dbReference type="GO" id="GO:0007165">
    <property type="term" value="P:signal transduction"/>
    <property type="evidence" value="ECO:0007669"/>
    <property type="project" value="UniProtKB-ARBA"/>
</dbReference>
<dbReference type="PANTHER" id="PTHR44757">
    <property type="entry name" value="DIGUANYLATE CYCLASE DGCP"/>
    <property type="match status" value="1"/>
</dbReference>